<dbReference type="Proteomes" id="UP000321083">
    <property type="component" value="Unassembled WGS sequence"/>
</dbReference>
<evidence type="ECO:0000256" key="1">
    <source>
        <dbReference type="SAM" id="Phobius"/>
    </source>
</evidence>
<protein>
    <submittedName>
        <fullName evidence="2">Uncharacterized protein</fullName>
    </submittedName>
</protein>
<keyword evidence="1" id="KW-1133">Transmembrane helix</keyword>
<comment type="caution">
    <text evidence="2">The sequence shown here is derived from an EMBL/GenBank/DDBJ whole genome shotgun (WGS) entry which is preliminary data.</text>
</comment>
<gene>
    <name evidence="2" type="ORF">E3A20_21110</name>
</gene>
<evidence type="ECO:0000313" key="3">
    <source>
        <dbReference type="Proteomes" id="UP000321083"/>
    </source>
</evidence>
<keyword evidence="3" id="KW-1185">Reference proteome</keyword>
<dbReference type="EMBL" id="SRHE01000516">
    <property type="protein sequence ID" value="TWW08761.1"/>
    <property type="molecule type" value="Genomic_DNA"/>
</dbReference>
<accession>A0A5C6M6U1</accession>
<feature type="transmembrane region" description="Helical" evidence="1">
    <location>
        <begin position="271"/>
        <end position="293"/>
    </location>
</feature>
<keyword evidence="1" id="KW-0472">Membrane</keyword>
<reference evidence="2 3" key="2">
    <citation type="submission" date="2019-08" db="EMBL/GenBank/DDBJ databases">
        <authorList>
            <person name="Henke P."/>
        </authorList>
    </citation>
    <scope>NUCLEOTIDE SEQUENCE [LARGE SCALE GENOMIC DNA]</scope>
    <source>
        <strain evidence="2">Phe10_nw2017</strain>
    </source>
</reference>
<organism evidence="2 3">
    <name type="scientific">Planctomyces bekefii</name>
    <dbReference type="NCBI Taxonomy" id="1653850"/>
    <lineage>
        <taxon>Bacteria</taxon>
        <taxon>Pseudomonadati</taxon>
        <taxon>Planctomycetota</taxon>
        <taxon>Planctomycetia</taxon>
        <taxon>Planctomycetales</taxon>
        <taxon>Planctomycetaceae</taxon>
        <taxon>Planctomyces</taxon>
    </lineage>
</organism>
<sequence length="305" mass="33276">MAILAKHLTEVTAPSLTSNGQTSTNSNLLYIGSHDGTAWKTIVRAGDPRILTVSAAALGYALSQIAAPYNERLIKAHQENLILRESFARDKFQEAKRQLEAVRLANERESIKLKIEFNRLLISASKLLANGHSEVRRNQIIMVPQQDSAAALAHDDLEHSLLILGTEDLTMKLAALLESKRIDDKGLDQFLTRLSKLQAQSTEIKARSESLSEALSAFKASYQKALAAIAAPVNTEAFALPKVSMAGLPQTTESELKQSTAPRLTPSHIRIVILGIFSGLVASGLWLFCAFALEQLQQKPSQSQA</sequence>
<keyword evidence="1" id="KW-0812">Transmembrane</keyword>
<evidence type="ECO:0000313" key="2">
    <source>
        <dbReference type="EMBL" id="TWW08761.1"/>
    </source>
</evidence>
<proteinExistence type="predicted"/>
<name>A0A5C6M6U1_9PLAN</name>
<dbReference type="AlphaFoldDB" id="A0A5C6M6U1"/>
<reference evidence="2 3" key="1">
    <citation type="submission" date="2019-08" db="EMBL/GenBank/DDBJ databases">
        <title>100 year-old enigma solved: identification of Planctomyces bekefii, the type genus and species of the phylum Planctomycetes.</title>
        <authorList>
            <person name="Svetlana D.N."/>
            <person name="Overmann J."/>
        </authorList>
    </citation>
    <scope>NUCLEOTIDE SEQUENCE [LARGE SCALE GENOMIC DNA]</scope>
    <source>
        <strain evidence="2">Phe10_nw2017</strain>
    </source>
</reference>